<organism evidence="1 2">
    <name type="scientific">Plakobranchus ocellatus</name>
    <dbReference type="NCBI Taxonomy" id="259542"/>
    <lineage>
        <taxon>Eukaryota</taxon>
        <taxon>Metazoa</taxon>
        <taxon>Spiralia</taxon>
        <taxon>Lophotrochozoa</taxon>
        <taxon>Mollusca</taxon>
        <taxon>Gastropoda</taxon>
        <taxon>Heterobranchia</taxon>
        <taxon>Euthyneura</taxon>
        <taxon>Panpulmonata</taxon>
        <taxon>Sacoglossa</taxon>
        <taxon>Placobranchoidea</taxon>
        <taxon>Plakobranchidae</taxon>
        <taxon>Plakobranchus</taxon>
    </lineage>
</organism>
<keyword evidence="2" id="KW-1185">Reference proteome</keyword>
<dbReference type="Proteomes" id="UP000735302">
    <property type="component" value="Unassembled WGS sequence"/>
</dbReference>
<protein>
    <submittedName>
        <fullName evidence="1">Uncharacterized protein</fullName>
    </submittedName>
</protein>
<gene>
    <name evidence="1" type="ORF">PoB_007673100</name>
</gene>
<accession>A0AAV4E1J8</accession>
<evidence type="ECO:0000313" key="2">
    <source>
        <dbReference type="Proteomes" id="UP000735302"/>
    </source>
</evidence>
<comment type="caution">
    <text evidence="1">The sequence shown here is derived from an EMBL/GenBank/DDBJ whole genome shotgun (WGS) entry which is preliminary data.</text>
</comment>
<name>A0AAV4E1J8_9GAST</name>
<dbReference type="AlphaFoldDB" id="A0AAV4E1J8"/>
<dbReference type="EMBL" id="BLXT01008590">
    <property type="protein sequence ID" value="GFO50226.1"/>
    <property type="molecule type" value="Genomic_DNA"/>
</dbReference>
<reference evidence="1 2" key="1">
    <citation type="journal article" date="2021" name="Elife">
        <title>Chloroplast acquisition without the gene transfer in kleptoplastic sea slugs, Plakobranchus ocellatus.</title>
        <authorList>
            <person name="Maeda T."/>
            <person name="Takahashi S."/>
            <person name="Yoshida T."/>
            <person name="Shimamura S."/>
            <person name="Takaki Y."/>
            <person name="Nagai Y."/>
            <person name="Toyoda A."/>
            <person name="Suzuki Y."/>
            <person name="Arimoto A."/>
            <person name="Ishii H."/>
            <person name="Satoh N."/>
            <person name="Nishiyama T."/>
            <person name="Hasebe M."/>
            <person name="Maruyama T."/>
            <person name="Minagawa J."/>
            <person name="Obokata J."/>
            <person name="Shigenobu S."/>
        </authorList>
    </citation>
    <scope>NUCLEOTIDE SEQUENCE [LARGE SCALE GENOMIC DNA]</scope>
</reference>
<evidence type="ECO:0000313" key="1">
    <source>
        <dbReference type="EMBL" id="GFO50226.1"/>
    </source>
</evidence>
<proteinExistence type="predicted"/>
<sequence length="89" mass="9319">MVSVGGALTTGPWPQLCIPPSGHACSISCSPLKTWTLVTQAYDHGQGVPPVVVFMAALCTLRVLKAGKRKGFEGFLPSRAPHLGNSGFL</sequence>